<keyword evidence="2" id="KW-1185">Reference proteome</keyword>
<accession>A0A918NGJ5</accession>
<gene>
    <name evidence="1" type="ORF">GCM10007392_43680</name>
</gene>
<proteinExistence type="predicted"/>
<sequence>MKRDFTQRVAPYVEEELENSIEARLAGDARQEFTHLERAHVIGQESTYWHVKVHVLMLAWAVRNHSVREALGQVVRIMGAATKTVFGLVPQGNTGGTNVSPFKKMPIAPELAALIQKAKSGK</sequence>
<dbReference type="AlphaFoldDB" id="A0A918NGJ5"/>
<name>A0A918NGJ5_9GAMM</name>
<organism evidence="1 2">
    <name type="scientific">Saccharospirillum salsuginis</name>
    <dbReference type="NCBI Taxonomy" id="418750"/>
    <lineage>
        <taxon>Bacteria</taxon>
        <taxon>Pseudomonadati</taxon>
        <taxon>Pseudomonadota</taxon>
        <taxon>Gammaproteobacteria</taxon>
        <taxon>Oceanospirillales</taxon>
        <taxon>Saccharospirillaceae</taxon>
        <taxon>Saccharospirillum</taxon>
    </lineage>
</organism>
<dbReference type="RefSeq" id="WP_189612785.1">
    <property type="nucleotide sequence ID" value="NZ_BMXR01000014.1"/>
</dbReference>
<dbReference type="Pfam" id="PF12487">
    <property type="entry name" value="DUF3703"/>
    <property type="match status" value="1"/>
</dbReference>
<protein>
    <recommendedName>
        <fullName evidence="3">DUF3703 domain-containing protein</fullName>
    </recommendedName>
</protein>
<dbReference type="InterPro" id="IPR022172">
    <property type="entry name" value="DUF3703"/>
</dbReference>
<dbReference type="EMBL" id="BMXR01000014">
    <property type="protein sequence ID" value="GGX71424.1"/>
    <property type="molecule type" value="Genomic_DNA"/>
</dbReference>
<evidence type="ECO:0000313" key="2">
    <source>
        <dbReference type="Proteomes" id="UP000626148"/>
    </source>
</evidence>
<evidence type="ECO:0008006" key="3">
    <source>
        <dbReference type="Google" id="ProtNLM"/>
    </source>
</evidence>
<comment type="caution">
    <text evidence="1">The sequence shown here is derived from an EMBL/GenBank/DDBJ whole genome shotgun (WGS) entry which is preliminary data.</text>
</comment>
<evidence type="ECO:0000313" key="1">
    <source>
        <dbReference type="EMBL" id="GGX71424.1"/>
    </source>
</evidence>
<dbReference type="Proteomes" id="UP000626148">
    <property type="component" value="Unassembled WGS sequence"/>
</dbReference>
<reference evidence="1" key="1">
    <citation type="journal article" date="2014" name="Int. J. Syst. Evol. Microbiol.">
        <title>Complete genome sequence of Corynebacterium casei LMG S-19264T (=DSM 44701T), isolated from a smear-ripened cheese.</title>
        <authorList>
            <consortium name="US DOE Joint Genome Institute (JGI-PGF)"/>
            <person name="Walter F."/>
            <person name="Albersmeier A."/>
            <person name="Kalinowski J."/>
            <person name="Ruckert C."/>
        </authorList>
    </citation>
    <scope>NUCLEOTIDE SEQUENCE</scope>
    <source>
        <strain evidence="1">KCTC 22169</strain>
    </source>
</reference>
<reference evidence="1" key="2">
    <citation type="submission" date="2020-09" db="EMBL/GenBank/DDBJ databases">
        <authorList>
            <person name="Sun Q."/>
            <person name="Kim S."/>
        </authorList>
    </citation>
    <scope>NUCLEOTIDE SEQUENCE</scope>
    <source>
        <strain evidence="1">KCTC 22169</strain>
    </source>
</reference>